<keyword evidence="7" id="KW-0547">Nucleotide-binding</keyword>
<name>A0ABR1AMH1_POLSC</name>
<evidence type="ECO:0000256" key="8">
    <source>
        <dbReference type="ARBA" id="ARBA00022840"/>
    </source>
</evidence>
<dbReference type="PANTHER" id="PTHR12039:SF0">
    <property type="entry name" value="NICOTINAMIDE-NUCLEOTIDE ADENYLYLTRANSFERASE"/>
    <property type="match status" value="1"/>
</dbReference>
<reference evidence="13 14" key="1">
    <citation type="submission" date="2023-09" db="EMBL/GenBank/DDBJ databases">
        <title>Genomes of two closely related lineages of the louse Polyplax serrata with different host specificities.</title>
        <authorList>
            <person name="Martinu J."/>
            <person name="Tarabai H."/>
            <person name="Stefka J."/>
            <person name="Hypsa V."/>
        </authorList>
    </citation>
    <scope>NUCLEOTIDE SEQUENCE [LARGE SCALE GENOMIC DNA]</scope>
    <source>
        <strain evidence="13">98ZLc_SE</strain>
    </source>
</reference>
<gene>
    <name evidence="13" type="ORF">RUM44_002272</name>
</gene>
<dbReference type="InterPro" id="IPR004821">
    <property type="entry name" value="Cyt_trans-like"/>
</dbReference>
<comment type="similarity">
    <text evidence="3">Belongs to the eukaryotic NMN adenylyltransferase family.</text>
</comment>
<dbReference type="CDD" id="cd09286">
    <property type="entry name" value="NMNAT_Eukarya"/>
    <property type="match status" value="1"/>
</dbReference>
<dbReference type="Gene3D" id="3.40.50.620">
    <property type="entry name" value="HUPs"/>
    <property type="match status" value="1"/>
</dbReference>
<feature type="domain" description="Cytidyltransferase-like" evidence="12">
    <location>
        <begin position="9"/>
        <end position="222"/>
    </location>
</feature>
<evidence type="ECO:0000256" key="4">
    <source>
        <dbReference type="ARBA" id="ARBA00022642"/>
    </source>
</evidence>
<evidence type="ECO:0000313" key="13">
    <source>
        <dbReference type="EMBL" id="KAK6622461.1"/>
    </source>
</evidence>
<keyword evidence="6" id="KW-0548">Nucleotidyltransferase</keyword>
<dbReference type="InterPro" id="IPR045094">
    <property type="entry name" value="NMNAT_euk"/>
</dbReference>
<protein>
    <recommendedName>
        <fullName evidence="12">Cytidyltransferase-like domain-containing protein</fullName>
    </recommendedName>
</protein>
<dbReference type="PANTHER" id="PTHR12039">
    <property type="entry name" value="NICOTINAMIDE MONONUCLEOTIDE ADENYLYLTRANSFERASE"/>
    <property type="match status" value="1"/>
</dbReference>
<comment type="caution">
    <text evidence="13">The sequence shown here is derived from an EMBL/GenBank/DDBJ whole genome shotgun (WGS) entry which is preliminary data.</text>
</comment>
<evidence type="ECO:0000256" key="5">
    <source>
        <dbReference type="ARBA" id="ARBA00022679"/>
    </source>
</evidence>
<sequence>MAPSKVILLACGSFNPPTNMHLRMFELARDNLNRLGQYVVIGGIVSPVHEAYGKKELIPGTYRCEMLKLALKSSDWIQISDWECSQETWSRTRRVLQYHQNMLNSVLNDPRDSPNNNQINDVENGYDYTNWITNDIRNTSGPVQIKLLCGADLLESFATPGLWADEDIETIIGQHGIVVITRQGSDPRRFIYESDILTKYQHNIVIVTEWITNDVSSTKVRRALRRQESVKYLLEDSVIDFIKKHELYGTMKSDANLMFYCFMLATETVNKRSKYNTNLNETLIVPGATTYILTPSPSDVNMVSASSSDKDIFLNLKPIPAETFPLNSPSKSLKSPADFKVSPTADKRKESKGYQYPGQAVPVVSSGSDDGHLAVDQQRKKVGFSKGEMVDVTKEDESNVDEEVLVKSQRKPSKKYPRLTDGDNVRKSESEENACANVDHKGNLLRRSKSDAVMSRKGQNGETVSVKIQFTKEGIKVISDKESIV</sequence>
<evidence type="ECO:0000256" key="6">
    <source>
        <dbReference type="ARBA" id="ARBA00022695"/>
    </source>
</evidence>
<dbReference type="InterPro" id="IPR014729">
    <property type="entry name" value="Rossmann-like_a/b/a_fold"/>
</dbReference>
<dbReference type="Proteomes" id="UP001359485">
    <property type="component" value="Unassembled WGS sequence"/>
</dbReference>
<evidence type="ECO:0000256" key="7">
    <source>
        <dbReference type="ARBA" id="ARBA00022741"/>
    </source>
</evidence>
<proteinExistence type="inferred from homology"/>
<keyword evidence="5" id="KW-0808">Transferase</keyword>
<dbReference type="EMBL" id="JAWJWF010000047">
    <property type="protein sequence ID" value="KAK6622461.1"/>
    <property type="molecule type" value="Genomic_DNA"/>
</dbReference>
<evidence type="ECO:0000259" key="12">
    <source>
        <dbReference type="Pfam" id="PF01467"/>
    </source>
</evidence>
<comment type="pathway">
    <text evidence="2">Cofactor biosynthesis; NAD(+) biosynthesis; deamido-NAD(+) from nicotinate D-ribonucleotide: step 1/1.</text>
</comment>
<comment type="pathway">
    <text evidence="1">Cofactor biosynthesis; NAD(+) biosynthesis; NAD(+) from nicotinamide D-ribonucleotide: step 1/1.</text>
</comment>
<keyword evidence="4" id="KW-0662">Pyridine nucleotide biosynthesis</keyword>
<evidence type="ECO:0000256" key="2">
    <source>
        <dbReference type="ARBA" id="ARBA00005019"/>
    </source>
</evidence>
<evidence type="ECO:0000313" key="14">
    <source>
        <dbReference type="Proteomes" id="UP001359485"/>
    </source>
</evidence>
<accession>A0ABR1AMH1</accession>
<evidence type="ECO:0000256" key="1">
    <source>
        <dbReference type="ARBA" id="ARBA00004658"/>
    </source>
</evidence>
<feature type="compositionally biased region" description="Basic and acidic residues" evidence="11">
    <location>
        <begin position="418"/>
        <end position="430"/>
    </location>
</feature>
<evidence type="ECO:0000256" key="3">
    <source>
        <dbReference type="ARBA" id="ARBA00007064"/>
    </source>
</evidence>
<keyword evidence="9" id="KW-0520">NAD</keyword>
<dbReference type="SUPFAM" id="SSF52374">
    <property type="entry name" value="Nucleotidylyl transferase"/>
    <property type="match status" value="1"/>
</dbReference>
<keyword evidence="8" id="KW-0067">ATP-binding</keyword>
<evidence type="ECO:0000256" key="9">
    <source>
        <dbReference type="ARBA" id="ARBA00023027"/>
    </source>
</evidence>
<feature type="region of interest" description="Disordered" evidence="11">
    <location>
        <begin position="325"/>
        <end position="371"/>
    </location>
</feature>
<dbReference type="InterPro" id="IPR005248">
    <property type="entry name" value="NadD/NMNAT"/>
</dbReference>
<evidence type="ECO:0000256" key="10">
    <source>
        <dbReference type="ARBA" id="ARBA00048721"/>
    </source>
</evidence>
<comment type="catalytic activity">
    <reaction evidence="10">
        <text>nicotinate beta-D-ribonucleotide + ATP + H(+) = deamido-NAD(+) + diphosphate</text>
        <dbReference type="Rhea" id="RHEA:22860"/>
        <dbReference type="ChEBI" id="CHEBI:15378"/>
        <dbReference type="ChEBI" id="CHEBI:30616"/>
        <dbReference type="ChEBI" id="CHEBI:33019"/>
        <dbReference type="ChEBI" id="CHEBI:57502"/>
        <dbReference type="ChEBI" id="CHEBI:58437"/>
        <dbReference type="EC" id="2.7.7.18"/>
    </reaction>
</comment>
<feature type="compositionally biased region" description="Basic residues" evidence="11">
    <location>
        <begin position="408"/>
        <end position="417"/>
    </location>
</feature>
<feature type="region of interest" description="Disordered" evidence="11">
    <location>
        <begin position="401"/>
        <end position="433"/>
    </location>
</feature>
<organism evidence="13 14">
    <name type="scientific">Polyplax serrata</name>
    <name type="common">Common mouse louse</name>
    <dbReference type="NCBI Taxonomy" id="468196"/>
    <lineage>
        <taxon>Eukaryota</taxon>
        <taxon>Metazoa</taxon>
        <taxon>Ecdysozoa</taxon>
        <taxon>Arthropoda</taxon>
        <taxon>Hexapoda</taxon>
        <taxon>Insecta</taxon>
        <taxon>Pterygota</taxon>
        <taxon>Neoptera</taxon>
        <taxon>Paraneoptera</taxon>
        <taxon>Psocodea</taxon>
        <taxon>Troctomorpha</taxon>
        <taxon>Phthiraptera</taxon>
        <taxon>Anoplura</taxon>
        <taxon>Polyplacidae</taxon>
        <taxon>Polyplax</taxon>
    </lineage>
</organism>
<evidence type="ECO:0000256" key="11">
    <source>
        <dbReference type="SAM" id="MobiDB-lite"/>
    </source>
</evidence>
<dbReference type="Pfam" id="PF01467">
    <property type="entry name" value="CTP_transf_like"/>
    <property type="match status" value="1"/>
</dbReference>
<feature type="compositionally biased region" description="Low complexity" evidence="11">
    <location>
        <begin position="325"/>
        <end position="336"/>
    </location>
</feature>
<dbReference type="InterPro" id="IPR051182">
    <property type="entry name" value="Euk_NMN_adenylyltrnsfrase"/>
</dbReference>
<dbReference type="NCBIfam" id="TIGR00482">
    <property type="entry name" value="nicotinate (nicotinamide) nucleotide adenylyltransferase"/>
    <property type="match status" value="1"/>
</dbReference>
<keyword evidence="14" id="KW-1185">Reference proteome</keyword>